<feature type="region of interest" description="Disordered" evidence="5">
    <location>
        <begin position="1"/>
        <end position="45"/>
    </location>
</feature>
<dbReference type="PANTHER" id="PTHR46754">
    <property type="entry name" value="MKI67 FHA DOMAIN-INTERACTING NUCLEOLAR PHOSPHOPROTEIN"/>
    <property type="match status" value="1"/>
</dbReference>
<proteinExistence type="predicted"/>
<evidence type="ECO:0000256" key="4">
    <source>
        <dbReference type="PROSITE-ProRule" id="PRU00176"/>
    </source>
</evidence>
<dbReference type="InterPro" id="IPR000504">
    <property type="entry name" value="RRM_dom"/>
</dbReference>
<dbReference type="InterPro" id="IPR012677">
    <property type="entry name" value="Nucleotide-bd_a/b_plait_sf"/>
</dbReference>
<name>A0A0L0G6K3_9EUKA</name>
<accession>A0A0L0G6K3</accession>
<comment type="subcellular location">
    <subcellularLocation>
        <location evidence="1">Nucleus</location>
        <location evidence="1">Nucleolus</location>
    </subcellularLocation>
</comment>
<dbReference type="GeneID" id="25903640"/>
<organism evidence="7 8">
    <name type="scientific">Sphaeroforma arctica JP610</name>
    <dbReference type="NCBI Taxonomy" id="667725"/>
    <lineage>
        <taxon>Eukaryota</taxon>
        <taxon>Ichthyosporea</taxon>
        <taxon>Ichthyophonida</taxon>
        <taxon>Sphaeroforma</taxon>
    </lineage>
</organism>
<dbReference type="SMART" id="SM00360">
    <property type="entry name" value="RRM"/>
    <property type="match status" value="1"/>
</dbReference>
<dbReference type="Proteomes" id="UP000054560">
    <property type="component" value="Unassembled WGS sequence"/>
</dbReference>
<dbReference type="AlphaFoldDB" id="A0A0L0G6K3"/>
<dbReference type="eggNOG" id="KOG4208">
    <property type="taxonomic scope" value="Eukaryota"/>
</dbReference>
<dbReference type="SUPFAM" id="SSF54928">
    <property type="entry name" value="RNA-binding domain, RBD"/>
    <property type="match status" value="1"/>
</dbReference>
<dbReference type="Gene3D" id="3.30.70.330">
    <property type="match status" value="1"/>
</dbReference>
<evidence type="ECO:0000256" key="3">
    <source>
        <dbReference type="ARBA" id="ARBA00023242"/>
    </source>
</evidence>
<evidence type="ECO:0000256" key="1">
    <source>
        <dbReference type="ARBA" id="ARBA00004604"/>
    </source>
</evidence>
<evidence type="ECO:0000256" key="5">
    <source>
        <dbReference type="SAM" id="MobiDB-lite"/>
    </source>
</evidence>
<dbReference type="CDD" id="cd12307">
    <property type="entry name" value="RRM_NIFK_like"/>
    <property type="match status" value="1"/>
</dbReference>
<evidence type="ECO:0000313" key="8">
    <source>
        <dbReference type="Proteomes" id="UP000054560"/>
    </source>
</evidence>
<dbReference type="Pfam" id="PF00076">
    <property type="entry name" value="RRM_1"/>
    <property type="match status" value="1"/>
</dbReference>
<evidence type="ECO:0000256" key="2">
    <source>
        <dbReference type="ARBA" id="ARBA00022884"/>
    </source>
</evidence>
<feature type="region of interest" description="Disordered" evidence="5">
    <location>
        <begin position="257"/>
        <end position="351"/>
    </location>
</feature>
<sequence>MPAVKKSVPDKRAATDPAEDFIILPADSESECESEVSDNDDDKTEEVASEGAVANIADHMDNAETSKIRAQIEETLGSEVVAETTAGGKRKKVKKVKGENLTGKRGVVYLGHIPSGFYEEEMKAFFGQFGSVTKVKLMRSRKTANSKGYGYIEFEHEEVADIVASAMNNYLLFERVLQCKRVPEGEVTPVMFKGHDKKFKKVDWLARERFASRKPKTAERVQAITANLLKKERKHRAKLVALGIDYEYPGYTAEAATKPEATVTEQTSEKAPEKTPKAESAPTPNSTKKSSGKTAKSNTSTPTTQKAPAQAAKKTPTTKKAPTPSPAPAAGKRKATPPSASKSSKKKKSSA</sequence>
<dbReference type="GO" id="GO:0005730">
    <property type="term" value="C:nucleolus"/>
    <property type="evidence" value="ECO:0007669"/>
    <property type="project" value="UniProtKB-SubCell"/>
</dbReference>
<keyword evidence="8" id="KW-1185">Reference proteome</keyword>
<dbReference type="STRING" id="667725.A0A0L0G6K3"/>
<gene>
    <name evidence="7" type="ORF">SARC_03136</name>
</gene>
<dbReference type="InterPro" id="IPR035979">
    <property type="entry name" value="RBD_domain_sf"/>
</dbReference>
<dbReference type="EMBL" id="KQ241750">
    <property type="protein sequence ID" value="KNC84645.1"/>
    <property type="molecule type" value="Genomic_DNA"/>
</dbReference>
<dbReference type="RefSeq" id="XP_014158547.1">
    <property type="nucleotide sequence ID" value="XM_014303072.1"/>
</dbReference>
<feature type="domain" description="RRM" evidence="6">
    <location>
        <begin position="106"/>
        <end position="184"/>
    </location>
</feature>
<feature type="compositionally biased region" description="Low complexity" evidence="5">
    <location>
        <begin position="286"/>
        <end position="322"/>
    </location>
</feature>
<feature type="compositionally biased region" description="Basic and acidic residues" evidence="5">
    <location>
        <begin position="267"/>
        <end position="277"/>
    </location>
</feature>
<evidence type="ECO:0000313" key="7">
    <source>
        <dbReference type="EMBL" id="KNC84645.1"/>
    </source>
</evidence>
<keyword evidence="3" id="KW-0539">Nucleus</keyword>
<dbReference type="OrthoDB" id="21467at2759"/>
<evidence type="ECO:0000259" key="6">
    <source>
        <dbReference type="PROSITE" id="PS50102"/>
    </source>
</evidence>
<protein>
    <recommendedName>
        <fullName evidence="6">RRM domain-containing protein</fullName>
    </recommendedName>
</protein>
<dbReference type="PROSITE" id="PS50102">
    <property type="entry name" value="RRM"/>
    <property type="match status" value="1"/>
</dbReference>
<reference evidence="7 8" key="1">
    <citation type="submission" date="2011-02" db="EMBL/GenBank/DDBJ databases">
        <title>The Genome Sequence of Sphaeroforma arctica JP610.</title>
        <authorList>
            <consortium name="The Broad Institute Genome Sequencing Platform"/>
            <person name="Russ C."/>
            <person name="Cuomo C."/>
            <person name="Young S.K."/>
            <person name="Zeng Q."/>
            <person name="Gargeya S."/>
            <person name="Alvarado L."/>
            <person name="Berlin A."/>
            <person name="Chapman S.B."/>
            <person name="Chen Z."/>
            <person name="Freedman E."/>
            <person name="Gellesch M."/>
            <person name="Goldberg J."/>
            <person name="Griggs A."/>
            <person name="Gujja S."/>
            <person name="Heilman E."/>
            <person name="Heiman D."/>
            <person name="Howarth C."/>
            <person name="Mehta T."/>
            <person name="Neiman D."/>
            <person name="Pearson M."/>
            <person name="Roberts A."/>
            <person name="Saif S."/>
            <person name="Shea T."/>
            <person name="Shenoy N."/>
            <person name="Sisk P."/>
            <person name="Stolte C."/>
            <person name="Sykes S."/>
            <person name="White J."/>
            <person name="Yandava C."/>
            <person name="Burger G."/>
            <person name="Gray M.W."/>
            <person name="Holland P.W.H."/>
            <person name="King N."/>
            <person name="Lang F.B.F."/>
            <person name="Roger A.J."/>
            <person name="Ruiz-Trillo I."/>
            <person name="Haas B."/>
            <person name="Nusbaum C."/>
            <person name="Birren B."/>
        </authorList>
    </citation>
    <scope>NUCLEOTIDE SEQUENCE [LARGE SCALE GENOMIC DNA]</scope>
    <source>
        <strain evidence="7 8">JP610</strain>
    </source>
</reference>
<dbReference type="GO" id="GO:0003723">
    <property type="term" value="F:RNA binding"/>
    <property type="evidence" value="ECO:0007669"/>
    <property type="project" value="UniProtKB-UniRule"/>
</dbReference>
<feature type="compositionally biased region" description="Acidic residues" evidence="5">
    <location>
        <begin position="28"/>
        <end position="45"/>
    </location>
</feature>
<keyword evidence="2 4" id="KW-0694">RNA-binding</keyword>